<dbReference type="EMBL" id="CP048049">
    <property type="protein sequence ID" value="QIS44843.1"/>
    <property type="molecule type" value="Genomic_DNA"/>
</dbReference>
<feature type="transmembrane region" description="Helical" evidence="2">
    <location>
        <begin position="264"/>
        <end position="283"/>
    </location>
</feature>
<feature type="transmembrane region" description="Helical" evidence="2">
    <location>
        <begin position="447"/>
        <end position="468"/>
    </location>
</feature>
<feature type="transmembrane region" description="Helical" evidence="2">
    <location>
        <begin position="321"/>
        <end position="342"/>
    </location>
</feature>
<evidence type="ECO:0000313" key="3">
    <source>
        <dbReference type="EMBL" id="QIS44843.1"/>
    </source>
</evidence>
<feature type="transmembrane region" description="Helical" evidence="2">
    <location>
        <begin position="933"/>
        <end position="953"/>
    </location>
</feature>
<feature type="transmembrane region" description="Helical" evidence="2">
    <location>
        <begin position="202"/>
        <end position="222"/>
    </location>
</feature>
<feature type="transmembrane region" description="Helical" evidence="2">
    <location>
        <begin position="1767"/>
        <end position="1785"/>
    </location>
</feature>
<feature type="transmembrane region" description="Helical" evidence="2">
    <location>
        <begin position="1742"/>
        <end position="1760"/>
    </location>
</feature>
<feature type="transmembrane region" description="Helical" evidence="2">
    <location>
        <begin position="541"/>
        <end position="559"/>
    </location>
</feature>
<gene>
    <name evidence="3" type="ORF">GW570_06960</name>
</gene>
<feature type="transmembrane region" description="Helical" evidence="2">
    <location>
        <begin position="480"/>
        <end position="513"/>
    </location>
</feature>
<feature type="transmembrane region" description="Helical" evidence="2">
    <location>
        <begin position="1329"/>
        <end position="1346"/>
    </location>
</feature>
<keyword evidence="2" id="KW-0812">Transmembrane</keyword>
<feature type="transmembrane region" description="Helical" evidence="2">
    <location>
        <begin position="1512"/>
        <end position="1530"/>
    </location>
</feature>
<dbReference type="Proteomes" id="UP000503164">
    <property type="component" value="Chromosome"/>
</dbReference>
<feature type="transmembrane region" description="Helical" evidence="2">
    <location>
        <begin position="965"/>
        <end position="983"/>
    </location>
</feature>
<feature type="region of interest" description="Disordered" evidence="1">
    <location>
        <begin position="1534"/>
        <end position="1561"/>
    </location>
</feature>
<keyword evidence="4" id="KW-1185">Reference proteome</keyword>
<reference evidence="3 4" key="1">
    <citation type="journal article" date="2020" name="Mol. Plant Pathol.">
        <title>Plasmid composition and the chpG gene determine the virulence level of Clavibacter capsici natural isolates in pepper.</title>
        <authorList>
            <person name="Hwang I.S."/>
            <person name="Lee H.M."/>
            <person name="Oh E.J."/>
            <person name="Lee S."/>
            <person name="Heu S."/>
            <person name="Oh C.S."/>
        </authorList>
    </citation>
    <scope>NUCLEOTIDE SEQUENCE [LARGE SCALE GENOMIC DNA]</scope>
    <source>
        <strain evidence="3 4">1101</strain>
    </source>
</reference>
<feature type="transmembrane region" description="Helical" evidence="2">
    <location>
        <begin position="1580"/>
        <end position="1602"/>
    </location>
</feature>
<feature type="transmembrane region" description="Helical" evidence="2">
    <location>
        <begin position="571"/>
        <end position="588"/>
    </location>
</feature>
<evidence type="ECO:0000313" key="4">
    <source>
        <dbReference type="Proteomes" id="UP000503164"/>
    </source>
</evidence>
<feature type="transmembrane region" description="Helical" evidence="2">
    <location>
        <begin position="765"/>
        <end position="783"/>
    </location>
</feature>
<name>A0AAE6XQL5_9MICO</name>
<feature type="transmembrane region" description="Helical" evidence="2">
    <location>
        <begin position="1445"/>
        <end position="1463"/>
    </location>
</feature>
<sequence>MVEDDARGSRIGAQPWAGRPDDLLRTDLCPSCLAVLDALVCGRCGLDVRAPDAADVLDASRRVVEAIAERERLLASMRMWSTAAAEEHAAVLARAADPGADVDLAAPVEAAPVPSARPEPPVEVHPPVPAAPEVPAAPRRRISVPAVLLAIGVVLLSVAAVFYVVYAFVTYGLVVRAAITASVTLAALAAAGILARRRLPGTAEAVGVVGIVLLHLDVWAVRSYDLAGAASNDPFLHFGLGTLVVSAGLLALRPLLRIRVAGIAGWAGLSVAAGLLVGAIPSADAGTRTALALAAASAVALVHAAPRSGATALPDALERRILRAVGVVSATAAVVAGAASAVDPDAVPALPLLVAAVASGAHAWALARPASRADRGHDDAHAAWPTSEADLPRPVDETPGIVTDAGPAMTDAVASASDPLRVLAAAVAGVGAAAALPVTALAGGPALLTFCAQLVAAALVAAALDVAARRLHEPLVAGTARVAAVSALVVAIIAGLPAAVAALGGITAALVVGLPPWGRGPLDDAVVLGRTSDIADLPGDVRAAALGLVAVWILAIAAAHAARRLRERRALLAWAGAATLVAAIPALGPIAMVAGAYLLVSAGALAWRLSPRGRALVPQDGDDALLVPGDADAQAETRLDEGTPGAPSAPVPTGSESPAVVPAPPARTSLVPAAPLVALSLAAGALAWAASWASTGTWWAITPLVVLLLVVASRTARTDDTARLATAGAALAGLVAAGGLAPSLVDARVIGATPSSSTLDGAADPVVLLLLSSALTVLVSGVLPRHPGVRRRALLATVLLPAGAMSLVVAIVGADRVGGVLTGPPVWSIAAQVALVAGLVAWTVGGVRRVALPARAPRPDEQSGAPRPAGSTALRRWRLTTAGLVAPALLLAVLTAGALVERGATPHGAVPAGVALLVVTAALLAYRQVSPALRVALDVGAVVVAGGALLAAVTFDPSRAGRELLWIPLLVLAATALVLSYAHDGLLVSRSARRAWGWTALGAGIAALWSRLLAVGATTPEAYWLPVAGTLLLVAALMHRAAVRVDDEGTTSPAGPRVRRGVTALTLAGMLTVVLPLAAVGRPDDVLRPTLLIDICAALALTAAAALRRVASPVRPLVRAVVIGGGSGILAVGGVRALRLAGGLVDRTPVVDLQLTITAVLLIGIGALVLRGSRGPEDARVAASAWMATTALVSVVMLASVGVGDGVVRPLVGSVSLVAGAGVLLVLRSVHRRVLAACAAVALLGAVVVALLAWRGGYTALEPAALAVPAIVAVLAAAVGAADRLRNRAPDPVPASASSPADRILRHAADAGAGVLVVGTVVVGAASDAAGLPVALLLSGVTALLVSSGPGSRMRRHVGWVALALGSAALWVALGRGRVDAVEPYVLPPAGVLLIVAALLHRGLPGRRRPVAPRASGAAPVLLGALLLASLPTAVASWTGTPVRALVLGAAAGAVLLLAAAALRRSDAASPTGWLLLATGAAAGIAVPVVGFGRAVAQLDAYEPATFGRTDLWTLTAAVVLVLAVALMPARPSGRTGSSGAAGASPVASTGTAGKSDAGGSAANGIRGSADALLHAAPRIVALVALVGAGAVGTAGILRAHAESMDGVGLRSALLVTLIAALHVACSPPLVTAAADASAAAPATASTVDARPTDGPGAAPPLQDRVLALAALVVGGLVAAVLVLTGSADPVETVTVPIAAALLVVGSRRLVRDASAGSMRHLGPGLLVLLVPPLLADLGPSPAWRIVGLGILALATLLAGARLRLRAPFLIGAGVLLVHAVAQLWPWIREASATVPWWAWAGVGGVVLIAVAARYERRIRDVKEVAARVSALR</sequence>
<feature type="transmembrane region" description="Helical" evidence="2">
    <location>
        <begin position="1117"/>
        <end position="1138"/>
    </location>
</feature>
<evidence type="ECO:0000256" key="1">
    <source>
        <dbReference type="SAM" id="MobiDB-lite"/>
    </source>
</evidence>
<feature type="transmembrane region" description="Helical" evidence="2">
    <location>
        <begin position="906"/>
        <end position="926"/>
    </location>
</feature>
<organism evidence="3 4">
    <name type="scientific">Clavibacter capsici</name>
    <dbReference type="NCBI Taxonomy" id="1874630"/>
    <lineage>
        <taxon>Bacteria</taxon>
        <taxon>Bacillati</taxon>
        <taxon>Actinomycetota</taxon>
        <taxon>Actinomycetes</taxon>
        <taxon>Micrococcales</taxon>
        <taxon>Microbacteriaceae</taxon>
        <taxon>Clavibacter</taxon>
    </lineage>
</organism>
<feature type="transmembrane region" description="Helical" evidence="2">
    <location>
        <begin position="1234"/>
        <end position="1254"/>
    </location>
</feature>
<feature type="transmembrane region" description="Helical" evidence="2">
    <location>
        <begin position="1086"/>
        <end position="1105"/>
    </location>
</feature>
<feature type="transmembrane region" description="Helical" evidence="2">
    <location>
        <begin position="422"/>
        <end position="441"/>
    </location>
</feature>
<evidence type="ECO:0000256" key="2">
    <source>
        <dbReference type="SAM" id="Phobius"/>
    </source>
</evidence>
<feature type="transmembrane region" description="Helical" evidence="2">
    <location>
        <begin position="1150"/>
        <end position="1170"/>
    </location>
</feature>
<feature type="transmembrane region" description="Helical" evidence="2">
    <location>
        <begin position="1304"/>
        <end position="1323"/>
    </location>
</feature>
<feature type="transmembrane region" description="Helical" evidence="2">
    <location>
        <begin position="1266"/>
        <end position="1283"/>
    </location>
</feature>
<feature type="transmembrane region" description="Helical" evidence="2">
    <location>
        <begin position="1207"/>
        <end position="1227"/>
    </location>
</feature>
<keyword evidence="2" id="KW-0472">Membrane</keyword>
<feature type="transmembrane region" description="Helical" evidence="2">
    <location>
        <begin position="1062"/>
        <end position="1080"/>
    </location>
</feature>
<feature type="transmembrane region" description="Helical" evidence="2">
    <location>
        <begin position="826"/>
        <end position="845"/>
    </location>
</feature>
<dbReference type="InterPro" id="IPR058062">
    <property type="entry name" value="SCO7613_C"/>
</dbReference>
<feature type="transmembrane region" description="Helical" evidence="2">
    <location>
        <begin position="1386"/>
        <end position="1404"/>
    </location>
</feature>
<dbReference type="NCBIfam" id="NF047321">
    <property type="entry name" value="SCO7613_CTERM"/>
    <property type="match status" value="1"/>
</dbReference>
<feature type="transmembrane region" description="Helical" evidence="2">
    <location>
        <begin position="1475"/>
        <end position="1492"/>
    </location>
</feature>
<feature type="transmembrane region" description="Helical" evidence="2">
    <location>
        <begin position="1797"/>
        <end position="1815"/>
    </location>
</feature>
<feature type="transmembrane region" description="Helical" evidence="2">
    <location>
        <begin position="348"/>
        <end position="367"/>
    </location>
</feature>
<feature type="transmembrane region" description="Helical" evidence="2">
    <location>
        <begin position="724"/>
        <end position="745"/>
    </location>
</feature>
<feature type="transmembrane region" description="Helical" evidence="2">
    <location>
        <begin position="1608"/>
        <end position="1626"/>
    </location>
</feature>
<protein>
    <submittedName>
        <fullName evidence="3">Uncharacterized protein</fullName>
    </submittedName>
</protein>
<feature type="transmembrane region" description="Helical" evidence="2">
    <location>
        <begin position="289"/>
        <end position="309"/>
    </location>
</feature>
<keyword evidence="2" id="KW-1133">Transmembrane helix</keyword>
<feature type="transmembrane region" description="Helical" evidence="2">
    <location>
        <begin position="1182"/>
        <end position="1201"/>
    </location>
</feature>
<feature type="transmembrane region" description="Helical" evidence="2">
    <location>
        <begin position="1666"/>
        <end position="1688"/>
    </location>
</feature>
<dbReference type="RefSeq" id="WP_167441198.1">
    <property type="nucleotide sequence ID" value="NZ_CP048049.1"/>
</dbReference>
<feature type="transmembrane region" description="Helical" evidence="2">
    <location>
        <begin position="877"/>
        <end position="900"/>
    </location>
</feature>
<feature type="transmembrane region" description="Helical" evidence="2">
    <location>
        <begin position="146"/>
        <end position="169"/>
    </location>
</feature>
<feature type="transmembrane region" description="Helical" evidence="2">
    <location>
        <begin position="175"/>
        <end position="195"/>
    </location>
</feature>
<feature type="transmembrane region" description="Helical" evidence="2">
    <location>
        <begin position="234"/>
        <end position="252"/>
    </location>
</feature>
<feature type="region of interest" description="Disordered" evidence="1">
    <location>
        <begin position="638"/>
        <end position="663"/>
    </location>
</feature>
<feature type="region of interest" description="Disordered" evidence="1">
    <location>
        <begin position="375"/>
        <end position="395"/>
    </location>
</feature>
<proteinExistence type="predicted"/>
<feature type="transmembrane region" description="Helical" evidence="2">
    <location>
        <begin position="1023"/>
        <end position="1042"/>
    </location>
</feature>
<feature type="transmembrane region" description="Helical" evidence="2">
    <location>
        <begin position="1416"/>
        <end position="1439"/>
    </location>
</feature>
<feature type="transmembrane region" description="Helical" evidence="2">
    <location>
        <begin position="995"/>
        <end position="1017"/>
    </location>
</feature>
<feature type="transmembrane region" description="Helical" evidence="2">
    <location>
        <begin position="1358"/>
        <end position="1374"/>
    </location>
</feature>
<feature type="compositionally biased region" description="Low complexity" evidence="1">
    <location>
        <begin position="1534"/>
        <end position="1554"/>
    </location>
</feature>
<accession>A0AAE6XQL5</accession>
<feature type="transmembrane region" description="Helical" evidence="2">
    <location>
        <begin position="795"/>
        <end position="814"/>
    </location>
</feature>
<feature type="transmembrane region" description="Helical" evidence="2">
    <location>
        <begin position="696"/>
        <end position="712"/>
    </location>
</feature>